<evidence type="ECO:0000313" key="5">
    <source>
        <dbReference type="EMBL" id="MQT48453.1"/>
    </source>
</evidence>
<evidence type="ECO:0000313" key="6">
    <source>
        <dbReference type="EMBL" id="MQT90459.1"/>
    </source>
</evidence>
<gene>
    <name evidence="6" type="ORF">GHO39_15135</name>
    <name evidence="5" type="ORF">GHO40_17255</name>
</gene>
<evidence type="ECO:0000256" key="1">
    <source>
        <dbReference type="ARBA" id="ARBA00022729"/>
    </source>
</evidence>
<dbReference type="GO" id="GO:0042597">
    <property type="term" value="C:periplasmic space"/>
    <property type="evidence" value="ECO:0007669"/>
    <property type="project" value="InterPro"/>
</dbReference>
<dbReference type="RefSeq" id="WP_153329135.1">
    <property type="nucleotide sequence ID" value="NZ_WIWI01000038.1"/>
</dbReference>
<dbReference type="GO" id="GO:0016829">
    <property type="term" value="F:lyase activity"/>
    <property type="evidence" value="ECO:0007669"/>
    <property type="project" value="UniProtKB-KW"/>
</dbReference>
<name>A0A6A7YP03_9PSED</name>
<accession>A0A6A7YP03</accession>
<keyword evidence="2" id="KW-0456">Lyase</keyword>
<dbReference type="Pfam" id="PF05426">
    <property type="entry name" value="Alginate_lyase"/>
    <property type="match status" value="1"/>
</dbReference>
<comment type="caution">
    <text evidence="5">The sequence shown here is derived from an EMBL/GenBank/DDBJ whole genome shotgun (WGS) entry which is preliminary data.</text>
</comment>
<dbReference type="Proteomes" id="UP000489190">
    <property type="component" value="Unassembled WGS sequence"/>
</dbReference>
<dbReference type="InterPro" id="IPR008929">
    <property type="entry name" value="Chondroitin_lyas"/>
</dbReference>
<feature type="signal peptide" evidence="3">
    <location>
        <begin position="1"/>
        <end position="24"/>
    </location>
</feature>
<feature type="chain" id="PRO_5036382194" description="Alginate lyase domain-containing protein" evidence="3">
    <location>
        <begin position="25"/>
        <end position="344"/>
    </location>
</feature>
<dbReference type="Gene3D" id="1.50.10.100">
    <property type="entry name" value="Chondroitin AC/alginate lyase"/>
    <property type="match status" value="1"/>
</dbReference>
<proteinExistence type="predicted"/>
<dbReference type="AlphaFoldDB" id="A0A6A7YP03"/>
<protein>
    <recommendedName>
        <fullName evidence="4">Alginate lyase domain-containing protein</fullName>
    </recommendedName>
</protein>
<feature type="domain" description="Alginate lyase" evidence="4">
    <location>
        <begin position="46"/>
        <end position="278"/>
    </location>
</feature>
<keyword evidence="1 3" id="KW-0732">Signal</keyword>
<dbReference type="SUPFAM" id="SSF48230">
    <property type="entry name" value="Chondroitin AC/alginate lyase"/>
    <property type="match status" value="1"/>
</dbReference>
<evidence type="ECO:0000313" key="7">
    <source>
        <dbReference type="Proteomes" id="UP000441404"/>
    </source>
</evidence>
<evidence type="ECO:0000256" key="2">
    <source>
        <dbReference type="ARBA" id="ARBA00023239"/>
    </source>
</evidence>
<sequence>MTKRPILNPLFLALSIVVSAPTLAASWCTNTGPGPLGQLRNEVNKQLLPQSRAIERVHTEGTLPHQGIRDQSLEAKKDWPLMRDLALLWQKQHQPGDLAALSRLLNDWGTRYKPSFNPVDETGLDAYIDAYAMTREDLSPAVRAVAQRFIRELGEGYLNQMEHNFKPGDGRWINNWNSHRVKLATLSAVALEDPAMFARARAQFIEQLGRNLRPGGSTVDVEQRDALHYVVYDLEPLTRAAVAARLRGQNWLVFKGASDASLENALDWLAPYAKGDKTHEEFVHSHVKFDDQRREAGESGFSGLWNPQSASGLYAMATLLNPKYAAVSERLHPMDGWMAACWGR</sequence>
<organism evidence="5 7">
    <name type="scientific">Pseudomonas helleri</name>
    <dbReference type="NCBI Taxonomy" id="1608996"/>
    <lineage>
        <taxon>Bacteria</taxon>
        <taxon>Pseudomonadati</taxon>
        <taxon>Pseudomonadota</taxon>
        <taxon>Gammaproteobacteria</taxon>
        <taxon>Pseudomonadales</taxon>
        <taxon>Pseudomonadaceae</taxon>
        <taxon>Pseudomonas</taxon>
    </lineage>
</organism>
<reference evidence="7 8" key="1">
    <citation type="submission" date="2019-10" db="EMBL/GenBank/DDBJ databases">
        <title>Evaluation of single-gene subtyping targets for Pseudomonas.</title>
        <authorList>
            <person name="Reichler S.J."/>
            <person name="Orsi R.H."/>
            <person name="Wiedmann M."/>
            <person name="Martin N.H."/>
            <person name="Murphy S.I."/>
        </authorList>
    </citation>
    <scope>NUCLEOTIDE SEQUENCE [LARGE SCALE GENOMIC DNA]</scope>
    <source>
        <strain evidence="6 8">FSL R10-3254</strain>
        <strain evidence="5 7">FSL R10-3257</strain>
    </source>
</reference>
<dbReference type="EMBL" id="WIWJ01000032">
    <property type="protein sequence ID" value="MQT48453.1"/>
    <property type="molecule type" value="Genomic_DNA"/>
</dbReference>
<evidence type="ECO:0000259" key="4">
    <source>
        <dbReference type="Pfam" id="PF05426"/>
    </source>
</evidence>
<dbReference type="InterPro" id="IPR008397">
    <property type="entry name" value="Alginate_lyase_dom"/>
</dbReference>
<evidence type="ECO:0000313" key="8">
    <source>
        <dbReference type="Proteomes" id="UP000489190"/>
    </source>
</evidence>
<evidence type="ECO:0000256" key="3">
    <source>
        <dbReference type="SAM" id="SignalP"/>
    </source>
</evidence>
<dbReference type="Proteomes" id="UP000441404">
    <property type="component" value="Unassembled WGS sequence"/>
</dbReference>
<dbReference type="EMBL" id="WIWI01000038">
    <property type="protein sequence ID" value="MQT90459.1"/>
    <property type="molecule type" value="Genomic_DNA"/>
</dbReference>